<gene>
    <name evidence="1" type="ORF">EVAR_33713_1</name>
</gene>
<dbReference type="Proteomes" id="UP000299102">
    <property type="component" value="Unassembled WGS sequence"/>
</dbReference>
<dbReference type="AlphaFoldDB" id="A0A4C1VTR0"/>
<sequence length="70" mass="7931">MGKEEKNPLWAVRVPGHTVIPSARDCPIGAFLSGHLGIEVHVKFTARTENFKVGFREARETHRVDDLYRS</sequence>
<dbReference type="EMBL" id="BGZK01000405">
    <property type="protein sequence ID" value="GBP41722.1"/>
    <property type="molecule type" value="Genomic_DNA"/>
</dbReference>
<proteinExistence type="predicted"/>
<protein>
    <submittedName>
        <fullName evidence="1">Uncharacterized protein</fullName>
    </submittedName>
</protein>
<reference evidence="1 2" key="1">
    <citation type="journal article" date="2019" name="Commun. Biol.">
        <title>The bagworm genome reveals a unique fibroin gene that provides high tensile strength.</title>
        <authorList>
            <person name="Kono N."/>
            <person name="Nakamura H."/>
            <person name="Ohtoshi R."/>
            <person name="Tomita M."/>
            <person name="Numata K."/>
            <person name="Arakawa K."/>
        </authorList>
    </citation>
    <scope>NUCLEOTIDE SEQUENCE [LARGE SCALE GENOMIC DNA]</scope>
</reference>
<keyword evidence="2" id="KW-1185">Reference proteome</keyword>
<organism evidence="1 2">
    <name type="scientific">Eumeta variegata</name>
    <name type="common">Bagworm moth</name>
    <name type="synonym">Eumeta japonica</name>
    <dbReference type="NCBI Taxonomy" id="151549"/>
    <lineage>
        <taxon>Eukaryota</taxon>
        <taxon>Metazoa</taxon>
        <taxon>Ecdysozoa</taxon>
        <taxon>Arthropoda</taxon>
        <taxon>Hexapoda</taxon>
        <taxon>Insecta</taxon>
        <taxon>Pterygota</taxon>
        <taxon>Neoptera</taxon>
        <taxon>Endopterygota</taxon>
        <taxon>Lepidoptera</taxon>
        <taxon>Glossata</taxon>
        <taxon>Ditrysia</taxon>
        <taxon>Tineoidea</taxon>
        <taxon>Psychidae</taxon>
        <taxon>Oiketicinae</taxon>
        <taxon>Eumeta</taxon>
    </lineage>
</organism>
<comment type="caution">
    <text evidence="1">The sequence shown here is derived from an EMBL/GenBank/DDBJ whole genome shotgun (WGS) entry which is preliminary data.</text>
</comment>
<evidence type="ECO:0000313" key="2">
    <source>
        <dbReference type="Proteomes" id="UP000299102"/>
    </source>
</evidence>
<accession>A0A4C1VTR0</accession>
<evidence type="ECO:0000313" key="1">
    <source>
        <dbReference type="EMBL" id="GBP41722.1"/>
    </source>
</evidence>
<name>A0A4C1VTR0_EUMVA</name>